<evidence type="ECO:0000313" key="2">
    <source>
        <dbReference type="EMBL" id="BDV44525.1"/>
    </source>
</evidence>
<name>A0ABN6VZ00_9BACT</name>
<dbReference type="RefSeq" id="WP_282000623.1">
    <property type="nucleotide sequence ID" value="NZ_AP027151.1"/>
</dbReference>
<keyword evidence="3" id="KW-1185">Reference proteome</keyword>
<organism evidence="2 3">
    <name type="scientific">Geotalea uraniireducens</name>
    <dbReference type="NCBI Taxonomy" id="351604"/>
    <lineage>
        <taxon>Bacteria</taxon>
        <taxon>Pseudomonadati</taxon>
        <taxon>Thermodesulfobacteriota</taxon>
        <taxon>Desulfuromonadia</taxon>
        <taxon>Geobacterales</taxon>
        <taxon>Geobacteraceae</taxon>
        <taxon>Geotalea</taxon>
    </lineage>
</organism>
<dbReference type="EMBL" id="AP027151">
    <property type="protein sequence ID" value="BDV44525.1"/>
    <property type="molecule type" value="Genomic_DNA"/>
</dbReference>
<reference evidence="2 3" key="1">
    <citation type="submission" date="2022-12" db="EMBL/GenBank/DDBJ databases">
        <title>Polyphasic characterization of Geotalea uranireducens NIT-SL11 newly isolated from a complex of sewage sludge and microbially reduced graphene oxide.</title>
        <authorList>
            <person name="Xie L."/>
            <person name="Yoshida N."/>
            <person name="Meng L."/>
        </authorList>
    </citation>
    <scope>NUCLEOTIDE SEQUENCE [LARGE SCALE GENOMIC DNA]</scope>
    <source>
        <strain evidence="2 3">NIT-SL11</strain>
    </source>
</reference>
<dbReference type="InterPro" id="IPR012349">
    <property type="entry name" value="Split_barrel_FMN-bd"/>
</dbReference>
<dbReference type="Proteomes" id="UP001317705">
    <property type="component" value="Chromosome"/>
</dbReference>
<evidence type="ECO:0000313" key="3">
    <source>
        <dbReference type="Proteomes" id="UP001317705"/>
    </source>
</evidence>
<dbReference type="InterPro" id="IPR011576">
    <property type="entry name" value="Pyridox_Oxase_N"/>
</dbReference>
<dbReference type="PANTHER" id="PTHR40660">
    <property type="entry name" value="5'-PHOSPHATE OXIDASE PUTATIVE DOMAIN-CONTAINING PROTEIN-RELATED"/>
    <property type="match status" value="1"/>
</dbReference>
<accession>A0ABN6VZ00</accession>
<dbReference type="PANTHER" id="PTHR40660:SF1">
    <property type="entry name" value="5'-PHOSPHATE OXIDASE PUTATIVE DOMAIN-CONTAINING PROTEIN-RELATED"/>
    <property type="match status" value="1"/>
</dbReference>
<feature type="domain" description="Pyridoxamine 5'-phosphate oxidase N-terminal" evidence="1">
    <location>
        <begin position="3"/>
        <end position="93"/>
    </location>
</feature>
<protein>
    <recommendedName>
        <fullName evidence="1">Pyridoxamine 5'-phosphate oxidase N-terminal domain-containing protein</fullName>
    </recommendedName>
</protein>
<dbReference type="Gene3D" id="2.30.110.10">
    <property type="entry name" value="Electron Transport, Fmn-binding Protein, Chain A"/>
    <property type="match status" value="1"/>
</dbReference>
<proteinExistence type="predicted"/>
<evidence type="ECO:0000259" key="1">
    <source>
        <dbReference type="Pfam" id="PF01243"/>
    </source>
</evidence>
<dbReference type="Pfam" id="PF01243">
    <property type="entry name" value="PNPOx_N"/>
    <property type="match status" value="1"/>
</dbReference>
<gene>
    <name evidence="2" type="ORF">GURASL_34480</name>
</gene>
<dbReference type="SUPFAM" id="SSF50475">
    <property type="entry name" value="FMN-binding split barrel"/>
    <property type="match status" value="1"/>
</dbReference>
<sequence>MFSEEIKDFIDRSPMAFVASADQAGTPHLAAARNLRVLDDDHLVFENWFCPTTLANVTRNRRLAVAIATPDATVGFQFLGTVSEALDTAILDGYLPGGEAPGFPQSLTRLVIRVETVLPFVAGVHADGAGDRRE</sequence>